<reference evidence="2 3" key="1">
    <citation type="submission" date="2019-06" db="EMBL/GenBank/DDBJ databases">
        <title>Sequencing the genomes of 1000 actinobacteria strains.</title>
        <authorList>
            <person name="Klenk H.-P."/>
        </authorList>
    </citation>
    <scope>NUCLEOTIDE SEQUENCE [LARGE SCALE GENOMIC DNA]</scope>
    <source>
        <strain evidence="2 3">DSM 44826</strain>
    </source>
</reference>
<feature type="region of interest" description="Disordered" evidence="1">
    <location>
        <begin position="1"/>
        <end position="53"/>
    </location>
</feature>
<dbReference type="EMBL" id="VIWT01000005">
    <property type="protein sequence ID" value="TWF73508.1"/>
    <property type="molecule type" value="Genomic_DNA"/>
</dbReference>
<dbReference type="AlphaFoldDB" id="A0A561SFB2"/>
<keyword evidence="3" id="KW-1185">Reference proteome</keyword>
<dbReference type="Proteomes" id="UP000317940">
    <property type="component" value="Unassembled WGS sequence"/>
</dbReference>
<feature type="compositionally biased region" description="Acidic residues" evidence="1">
    <location>
        <begin position="15"/>
        <end position="25"/>
    </location>
</feature>
<sequence length="53" mass="5784">MPTVSPRRAEHDAAAAEEAEEEDTTLLEGVTSEQVRHAGEESRAEGEPYEDAE</sequence>
<gene>
    <name evidence="2" type="ORF">FHX73_15120</name>
</gene>
<accession>A0A561SFB2</accession>
<evidence type="ECO:0000313" key="3">
    <source>
        <dbReference type="Proteomes" id="UP000317940"/>
    </source>
</evidence>
<evidence type="ECO:0000256" key="1">
    <source>
        <dbReference type="SAM" id="MobiDB-lite"/>
    </source>
</evidence>
<organism evidence="2 3">
    <name type="scientific">Kitasatospora viridis</name>
    <dbReference type="NCBI Taxonomy" id="281105"/>
    <lineage>
        <taxon>Bacteria</taxon>
        <taxon>Bacillati</taxon>
        <taxon>Actinomycetota</taxon>
        <taxon>Actinomycetes</taxon>
        <taxon>Kitasatosporales</taxon>
        <taxon>Streptomycetaceae</taxon>
        <taxon>Kitasatospora</taxon>
    </lineage>
</organism>
<dbReference type="RefSeq" id="WP_170305254.1">
    <property type="nucleotide sequence ID" value="NZ_BAAAMZ010000001.1"/>
</dbReference>
<proteinExistence type="predicted"/>
<evidence type="ECO:0000313" key="2">
    <source>
        <dbReference type="EMBL" id="TWF73508.1"/>
    </source>
</evidence>
<protein>
    <submittedName>
        <fullName evidence="2">Uncharacterized protein</fullName>
    </submittedName>
</protein>
<name>A0A561SFB2_9ACTN</name>
<comment type="caution">
    <text evidence="2">The sequence shown here is derived from an EMBL/GenBank/DDBJ whole genome shotgun (WGS) entry which is preliminary data.</text>
</comment>
<feature type="compositionally biased region" description="Basic and acidic residues" evidence="1">
    <location>
        <begin position="34"/>
        <end position="46"/>
    </location>
</feature>